<dbReference type="EMBL" id="NMUH01001061">
    <property type="protein sequence ID" value="MQL88486.1"/>
    <property type="molecule type" value="Genomic_DNA"/>
</dbReference>
<feature type="compositionally biased region" description="Basic and acidic residues" evidence="1">
    <location>
        <begin position="692"/>
        <end position="701"/>
    </location>
</feature>
<organism evidence="2 3">
    <name type="scientific">Colocasia esculenta</name>
    <name type="common">Wild taro</name>
    <name type="synonym">Arum esculentum</name>
    <dbReference type="NCBI Taxonomy" id="4460"/>
    <lineage>
        <taxon>Eukaryota</taxon>
        <taxon>Viridiplantae</taxon>
        <taxon>Streptophyta</taxon>
        <taxon>Embryophyta</taxon>
        <taxon>Tracheophyta</taxon>
        <taxon>Spermatophyta</taxon>
        <taxon>Magnoliopsida</taxon>
        <taxon>Liliopsida</taxon>
        <taxon>Araceae</taxon>
        <taxon>Aroideae</taxon>
        <taxon>Colocasieae</taxon>
        <taxon>Colocasia</taxon>
    </lineage>
</organism>
<dbReference type="PANTHER" id="PTHR31267:SF2">
    <property type="entry name" value="EXPRESSED PROTEIN"/>
    <property type="match status" value="1"/>
</dbReference>
<feature type="region of interest" description="Disordered" evidence="1">
    <location>
        <begin position="1537"/>
        <end position="1559"/>
    </location>
</feature>
<feature type="compositionally biased region" description="Low complexity" evidence="1">
    <location>
        <begin position="722"/>
        <end position="733"/>
    </location>
</feature>
<feature type="region of interest" description="Disordered" evidence="1">
    <location>
        <begin position="395"/>
        <end position="416"/>
    </location>
</feature>
<feature type="compositionally biased region" description="Polar residues" evidence="1">
    <location>
        <begin position="365"/>
        <end position="376"/>
    </location>
</feature>
<proteinExistence type="predicted"/>
<dbReference type="Proteomes" id="UP000652761">
    <property type="component" value="Unassembled WGS sequence"/>
</dbReference>
<name>A0A843V0C0_COLES</name>
<feature type="region of interest" description="Disordered" evidence="1">
    <location>
        <begin position="351"/>
        <end position="376"/>
    </location>
</feature>
<dbReference type="OrthoDB" id="1926238at2759"/>
<accession>A0A843V0C0</accession>
<evidence type="ECO:0000313" key="3">
    <source>
        <dbReference type="Proteomes" id="UP000652761"/>
    </source>
</evidence>
<reference evidence="2" key="1">
    <citation type="submission" date="2017-07" db="EMBL/GenBank/DDBJ databases">
        <title>Taro Niue Genome Assembly and Annotation.</title>
        <authorList>
            <person name="Atibalentja N."/>
            <person name="Keating K."/>
            <person name="Fields C.J."/>
        </authorList>
    </citation>
    <scope>NUCLEOTIDE SEQUENCE</scope>
    <source>
        <strain evidence="2">Niue_2</strain>
        <tissue evidence="2">Leaf</tissue>
    </source>
</reference>
<sequence>MSQPWSRQQSGFGDMELWQQRLMYRQLQERQRQQQLQQLDQEARQQNSSNEFSGIAKQVVADQLPLVVNGMPIHDVSTHTWKIENMGSEQRVSSAKMFPVGNVNWEQCRGTMPVHGFPNGLGFLQNQGHALRSMGLFQQQPDQSFYGTPVSSGRHILNQYSQFPVAPYGISDTVAKPDGNQAEKQLMQSGIFNSFQSEQHVLPGKVCPQDGLASRQISPGKTLFGHIPAQHISSGITLENVPQLNSLGRSRQVQELQGRQEQTKWSKLQEIAVPQLGPSEGISALDPTEQRLLFGTDDESPCIESSERVDNIGLRGYLDGNFPEGNDYFNAFPSLQSGSWSALMQSAVAEASSSDGGLPDERRGSTPQQKEPSSSKHLTMIFDSGKQQIAWVENFQSASSSTSKPLPTSDNADAKNDTAATFCQPYVRSAHDHGQRLDAEASTSYQLDQSQLHQRFLKSIVQSQMHSGSMSGGTRVQTYEQPLSTGPVKSKLHHHGLYGTWANQQKVPLCNGSQLHDMANTWNASELTSPAQHAMLKADDQEKVVQNSSMNFPTEEVHMRRYQEINVWKNDGAQMSVPFSLSTGGFSSGSRSSGIGSSQVQTGDHCMSGSIGISLDNSNKEANEISVSGHEADHGKLLSANSSMESRGNEDAVKHKLQVKKDQVVWRPSVNIFERASSVDYGKEMDNSSQKEVSDGDHISDNSHPAQLNDSGGRRRQNCLLAQSDSSQSASGSKMPSCQIGQKSSDSRRCHFLPMGNLDVDVELPTSKRNFYSQGQSQMVMSGTKSQTEPELIGQSQFRGHSASISQRDMDKHQLLDSQRDVNALEEVHCGGRSSIYDSDIPSLFKGSTANLAQNKSGQGHKTSQNMLELPPKVEQSRNGKNVSLSGFPNHNMVAEKPDKATCDMPSYLQHYQPSALQEVGLGLPLKHQSTSHHALPSQAVQHYNSRHFELEAGGKNRTCVTSSVSIHPLSPLQVSERENMETKCSLSGLPNKETSPLHVQMLSPAMSTSRLFYAGNQLQQQLPQQLQKQQLLHQQVLVASGCDQSIGILCGSELDQDAHSKNLLHTRESNDLHGGAIHVEDTCVAEQSGEQLLLGVGQTPPFKVASLDGLPPVMSYPCPNNPGQPQVMGAASFPISTGQLPHLPVLEKQLVSRPSATSVISQQGAFSAMRQNVWTNLSQQHLSGSMPANIRPSLFQPVSVGAMDMNYPAMQRPDDQGRQTTSMFATCSIISEQPTYEEKDASKFSSLQQNSPQEVDMASHTSSAPLVQESISEHVSDGNSSASIVPMVQLHQQEIGGLKLGKRSSFDKQTSRSSLLSIASSSHHLAALGHSFKSPDVQNQNYPLLRQLQAMKSVESDSSKLYDKRLKGDSVAYPQLEAEKMSQSFNRMSNGLCPMTGHQSSFPSDTKMLHFSLEANGNQNIVRGSQLIGSDFCSQDLTVPGLNSPQSYSSSLGKISMPPSVGVIQSKQMDHQVAPSWFEQYEKFKNGQNLAKAAVQDCFLSRASESMRLPSSVTQGNDSSQIISFWHSSSTATANEQSSSVHYTPADDIDHTVVPRPNKRKTSLSRLIPWHKEITRGSDRLWNISMAELDWAHATKRLCSKVEDEDKTSVDGLSVPRARRRLVLTTQLMQQLVPALPLRILAADATFEYESMTYLIARLVLRDACGRISCSRSNLHFPYVGRNTISEKLMITKGAGEHFFSEVTEGFIGRMSKLENDLSRSEKGASFLDIRVECQDLERFSIINRFANFHGRGQGCQADVVENSSTSEAASWKMFLQRYATALSMPGNLAEGMICLSL</sequence>
<protein>
    <submittedName>
        <fullName evidence="2">Uncharacterized protein</fullName>
    </submittedName>
</protein>
<gene>
    <name evidence="2" type="ORF">Taro_021042</name>
</gene>
<feature type="compositionally biased region" description="Polar residues" evidence="1">
    <location>
        <begin position="734"/>
        <end position="744"/>
    </location>
</feature>
<evidence type="ECO:0000313" key="2">
    <source>
        <dbReference type="EMBL" id="MQL88486.1"/>
    </source>
</evidence>
<dbReference type="PANTHER" id="PTHR31267">
    <property type="entry name" value="DENTIN SIALOPHOSPHOPROTEIN-LIKE PROTEIN"/>
    <property type="match status" value="1"/>
</dbReference>
<feature type="compositionally biased region" description="Polar residues" evidence="1">
    <location>
        <begin position="395"/>
        <end position="409"/>
    </location>
</feature>
<comment type="caution">
    <text evidence="2">The sequence shown here is derived from an EMBL/GenBank/DDBJ whole genome shotgun (WGS) entry which is preliminary data.</text>
</comment>
<keyword evidence="3" id="KW-1185">Reference proteome</keyword>
<feature type="region of interest" description="Disordered" evidence="1">
    <location>
        <begin position="681"/>
        <end position="747"/>
    </location>
</feature>
<evidence type="ECO:0000256" key="1">
    <source>
        <dbReference type="SAM" id="MobiDB-lite"/>
    </source>
</evidence>